<protein>
    <recommendedName>
        <fullName evidence="4">Solute-binding protein family 3/N-terminal domain-containing protein</fullName>
    </recommendedName>
</protein>
<proteinExistence type="predicted"/>
<feature type="chain" id="PRO_5045878755" description="Solute-binding protein family 3/N-terminal domain-containing protein" evidence="1">
    <location>
        <begin position="18"/>
        <end position="293"/>
    </location>
</feature>
<evidence type="ECO:0000313" key="2">
    <source>
        <dbReference type="EMBL" id="MBE0458974.1"/>
    </source>
</evidence>
<dbReference type="EMBL" id="RRZA01000059">
    <property type="protein sequence ID" value="MBE0458974.1"/>
    <property type="molecule type" value="Genomic_DNA"/>
</dbReference>
<dbReference type="SUPFAM" id="SSF53850">
    <property type="entry name" value="Periplasmic binding protein-like II"/>
    <property type="match status" value="1"/>
</dbReference>
<evidence type="ECO:0000313" key="3">
    <source>
        <dbReference type="Proteomes" id="UP000707245"/>
    </source>
</evidence>
<gene>
    <name evidence="2" type="ORF">EI167_16310</name>
</gene>
<evidence type="ECO:0000256" key="1">
    <source>
        <dbReference type="SAM" id="SignalP"/>
    </source>
</evidence>
<keyword evidence="3" id="KW-1185">Reference proteome</keyword>
<accession>A0ABR9FQ96</accession>
<dbReference type="Proteomes" id="UP000707245">
    <property type="component" value="Unassembled WGS sequence"/>
</dbReference>
<keyword evidence="1" id="KW-0732">Signal</keyword>
<organism evidence="2 3">
    <name type="scientific">Pseudoalteromonas prydzensis</name>
    <dbReference type="NCBI Taxonomy" id="182141"/>
    <lineage>
        <taxon>Bacteria</taxon>
        <taxon>Pseudomonadati</taxon>
        <taxon>Pseudomonadota</taxon>
        <taxon>Gammaproteobacteria</taxon>
        <taxon>Alteromonadales</taxon>
        <taxon>Pseudoalteromonadaceae</taxon>
        <taxon>Pseudoalteromonas</taxon>
    </lineage>
</organism>
<evidence type="ECO:0008006" key="4">
    <source>
        <dbReference type="Google" id="ProtNLM"/>
    </source>
</evidence>
<sequence>MKYLFCLLILFSDALVAKPALVIDILSNENFSERYSAFLNGRDALSITDFTANTHGSHLEIVEMILLQQALYLGGETRPVEFRAQSWINNTEFDALIDGSSLMLARSMWHEDILNYRGSLYVSEAVIEFGQYEAGLYVAADNLQAQQLQISQLNKLTVVVNPRWQVDWRALVNTPMSAISYVGPWEEMLAMVKAKVVDAMMINFSVGADLDLNYDGQLFTPIKNVKVVLPDTRHFVVSKKHPQGKEVAQALSRGLKILQQSGVINKAFQQSGFINQQVKDWQIINQQMIVPTQ</sequence>
<dbReference type="RefSeq" id="WP_192542509.1">
    <property type="nucleotide sequence ID" value="NZ_JBQQIQ010000001.1"/>
</dbReference>
<feature type="signal peptide" evidence="1">
    <location>
        <begin position="1"/>
        <end position="17"/>
    </location>
</feature>
<reference evidence="2 3" key="1">
    <citation type="submission" date="2020-07" db="EMBL/GenBank/DDBJ databases">
        <title>Halophilic bacteria isolated from french cheeses.</title>
        <authorList>
            <person name="Kothe C.I."/>
            <person name="Farah-Kraiem B."/>
            <person name="Renault P."/>
            <person name="Dridi B."/>
        </authorList>
    </citation>
    <scope>NUCLEOTIDE SEQUENCE [LARGE SCALE GENOMIC DNA]</scope>
    <source>
        <strain evidence="2 3">FME14</strain>
    </source>
</reference>
<comment type="caution">
    <text evidence="2">The sequence shown here is derived from an EMBL/GenBank/DDBJ whole genome shotgun (WGS) entry which is preliminary data.</text>
</comment>
<name>A0ABR9FQ96_9GAMM</name>